<proteinExistence type="inferred from homology"/>
<evidence type="ECO:0000256" key="1">
    <source>
        <dbReference type="ARBA" id="ARBA00007625"/>
    </source>
</evidence>
<protein>
    <submittedName>
        <fullName evidence="6">WD40 repeat</fullName>
    </submittedName>
</protein>
<feature type="region of interest" description="Disordered" evidence="5">
    <location>
        <begin position="263"/>
        <end position="310"/>
    </location>
</feature>
<dbReference type="PROSITE" id="PS00678">
    <property type="entry name" value="WD_REPEATS_1"/>
    <property type="match status" value="2"/>
</dbReference>
<dbReference type="Proteomes" id="UP000195402">
    <property type="component" value="Unassembled WGS sequence"/>
</dbReference>
<reference evidence="6 7" key="1">
    <citation type="journal article" date="2017" name="Mol. Plant">
        <title>The Genome of Medicinal Plant Macleaya cordata Provides New Insights into Benzylisoquinoline Alkaloids Metabolism.</title>
        <authorList>
            <person name="Liu X."/>
            <person name="Liu Y."/>
            <person name="Huang P."/>
            <person name="Ma Y."/>
            <person name="Qing Z."/>
            <person name="Tang Q."/>
            <person name="Cao H."/>
            <person name="Cheng P."/>
            <person name="Zheng Y."/>
            <person name="Yuan Z."/>
            <person name="Zhou Y."/>
            <person name="Liu J."/>
            <person name="Tang Z."/>
            <person name="Zhuo Y."/>
            <person name="Zhang Y."/>
            <person name="Yu L."/>
            <person name="Huang J."/>
            <person name="Yang P."/>
            <person name="Peng Q."/>
            <person name="Zhang J."/>
            <person name="Jiang W."/>
            <person name="Zhang Z."/>
            <person name="Lin K."/>
            <person name="Ro D.K."/>
            <person name="Chen X."/>
            <person name="Xiong X."/>
            <person name="Shang Y."/>
            <person name="Huang S."/>
            <person name="Zeng J."/>
        </authorList>
    </citation>
    <scope>NUCLEOTIDE SEQUENCE [LARGE SCALE GENOMIC DNA]</scope>
    <source>
        <strain evidence="7">cv. BLH2017</strain>
        <tissue evidence="6">Root</tissue>
    </source>
</reference>
<dbReference type="InParanoid" id="A0A200PSD4"/>
<dbReference type="InterPro" id="IPR050505">
    <property type="entry name" value="WDR55/POC1"/>
</dbReference>
<feature type="compositionally biased region" description="Polar residues" evidence="5">
    <location>
        <begin position="289"/>
        <end position="310"/>
    </location>
</feature>
<gene>
    <name evidence="6" type="ORF">BVC80_8827g21</name>
</gene>
<name>A0A200PSD4_MACCD</name>
<dbReference type="EMBL" id="MVGT01004205">
    <property type="protein sequence ID" value="OVA01100.1"/>
    <property type="molecule type" value="Genomic_DNA"/>
</dbReference>
<dbReference type="SUPFAM" id="SSF50978">
    <property type="entry name" value="WD40 repeat-like"/>
    <property type="match status" value="1"/>
</dbReference>
<dbReference type="STRING" id="56857.A0A200PSD4"/>
<evidence type="ECO:0000313" key="6">
    <source>
        <dbReference type="EMBL" id="OVA01100.1"/>
    </source>
</evidence>
<dbReference type="Gene3D" id="2.130.10.10">
    <property type="entry name" value="YVTN repeat-like/Quinoprotein amine dehydrogenase"/>
    <property type="match status" value="1"/>
</dbReference>
<dbReference type="Pfam" id="PF00400">
    <property type="entry name" value="WD40"/>
    <property type="match status" value="3"/>
</dbReference>
<dbReference type="AlphaFoldDB" id="A0A200PSD4"/>
<evidence type="ECO:0000256" key="5">
    <source>
        <dbReference type="SAM" id="MobiDB-lite"/>
    </source>
</evidence>
<organism evidence="6 7">
    <name type="scientific">Macleaya cordata</name>
    <name type="common">Five-seeded plume-poppy</name>
    <name type="synonym">Bocconia cordata</name>
    <dbReference type="NCBI Taxonomy" id="56857"/>
    <lineage>
        <taxon>Eukaryota</taxon>
        <taxon>Viridiplantae</taxon>
        <taxon>Streptophyta</taxon>
        <taxon>Embryophyta</taxon>
        <taxon>Tracheophyta</taxon>
        <taxon>Spermatophyta</taxon>
        <taxon>Magnoliopsida</taxon>
        <taxon>Ranunculales</taxon>
        <taxon>Papaveraceae</taxon>
        <taxon>Papaveroideae</taxon>
        <taxon>Macleaya</taxon>
    </lineage>
</organism>
<dbReference type="OrthoDB" id="2288928at2759"/>
<keyword evidence="3" id="KW-0677">Repeat</keyword>
<evidence type="ECO:0000256" key="3">
    <source>
        <dbReference type="ARBA" id="ARBA00022737"/>
    </source>
</evidence>
<keyword evidence="2 4" id="KW-0853">WD repeat</keyword>
<dbReference type="InterPro" id="IPR019775">
    <property type="entry name" value="WD40_repeat_CS"/>
</dbReference>
<dbReference type="FunCoup" id="A0A200PSD4">
    <property type="interactions" value="2608"/>
</dbReference>
<accession>A0A200PSD4</accession>
<feature type="repeat" description="WD" evidence="4">
    <location>
        <begin position="217"/>
        <end position="251"/>
    </location>
</feature>
<evidence type="ECO:0000313" key="7">
    <source>
        <dbReference type="Proteomes" id="UP000195402"/>
    </source>
</evidence>
<dbReference type="PROSITE" id="PS50082">
    <property type="entry name" value="WD_REPEATS_2"/>
    <property type="match status" value="2"/>
</dbReference>
<dbReference type="InterPro" id="IPR015943">
    <property type="entry name" value="WD40/YVTN_repeat-like_dom_sf"/>
</dbReference>
<feature type="repeat" description="WD" evidence="4">
    <location>
        <begin position="90"/>
        <end position="130"/>
    </location>
</feature>
<comment type="similarity">
    <text evidence="1">Belongs to the WD repeat WDR55 family.</text>
</comment>
<evidence type="ECO:0000256" key="2">
    <source>
        <dbReference type="ARBA" id="ARBA00022574"/>
    </source>
</evidence>
<dbReference type="InterPro" id="IPR001680">
    <property type="entry name" value="WD40_rpt"/>
</dbReference>
<dbReference type="PANTHER" id="PTHR44019">
    <property type="entry name" value="WD REPEAT-CONTAINING PROTEIN 55"/>
    <property type="match status" value="1"/>
</dbReference>
<feature type="compositionally biased region" description="Acidic residues" evidence="5">
    <location>
        <begin position="271"/>
        <end position="280"/>
    </location>
</feature>
<comment type="caution">
    <text evidence="6">The sequence shown here is derived from an EMBL/GenBank/DDBJ whole genome shotgun (WGS) entry which is preliminary data.</text>
</comment>
<sequence>MEIHLGKLPFDLDFHPSTPLVTVGLITGDLHLYRYAADSQPQRLLEINAHSESCRAIRFINEGHAILTCSPDCSILATDVETGTAIARFEDAHDAAVNRLVNITETTIASGDDDGCIKVWDTRQQSCCNSFNAHEDYISDMTFSADSMKLLGTSGDGTLSVCSLRRNKVLTRSEYSEDEPLSVVIMKLDEDRVITGSENGLISLVGILPNRLIQPIAEHSEHPVERLAFSHDRKFLGSISHDQMLKLWDLDHLLVGVHGNAANSQAVGTDSDSDSDDMNLDDIKPPPKSSSGKMGQPFNNASSSFFADLQ</sequence>
<dbReference type="OMA" id="GIIKHWD"/>
<dbReference type="InterPro" id="IPR036322">
    <property type="entry name" value="WD40_repeat_dom_sf"/>
</dbReference>
<evidence type="ECO:0000256" key="4">
    <source>
        <dbReference type="PROSITE-ProRule" id="PRU00221"/>
    </source>
</evidence>
<dbReference type="PANTHER" id="PTHR44019:SF20">
    <property type="entry name" value="WD REPEAT-CONTAINING PROTEIN 55"/>
    <property type="match status" value="1"/>
</dbReference>
<dbReference type="SMART" id="SM00320">
    <property type="entry name" value="WD40"/>
    <property type="match status" value="4"/>
</dbReference>
<keyword evidence="7" id="KW-1185">Reference proteome</keyword>